<dbReference type="EMBL" id="BQXS01011698">
    <property type="protein sequence ID" value="GKT15748.1"/>
    <property type="molecule type" value="Genomic_DNA"/>
</dbReference>
<dbReference type="Proteomes" id="UP001057375">
    <property type="component" value="Unassembled WGS sequence"/>
</dbReference>
<comment type="caution">
    <text evidence="1">The sequence shown here is derived from an EMBL/GenBank/DDBJ whole genome shotgun (WGS) entry which is preliminary data.</text>
</comment>
<organism evidence="1 2">
    <name type="scientific">Aduncisulcus paluster</name>
    <dbReference type="NCBI Taxonomy" id="2918883"/>
    <lineage>
        <taxon>Eukaryota</taxon>
        <taxon>Metamonada</taxon>
        <taxon>Carpediemonas-like organisms</taxon>
        <taxon>Aduncisulcus</taxon>
    </lineage>
</organism>
<accession>A0ABQ5JTX9</accession>
<name>A0ABQ5JTX9_9EUKA</name>
<keyword evidence="2" id="KW-1185">Reference proteome</keyword>
<proteinExistence type="predicted"/>
<sequence length="151" mass="17342">FSISPDSLPSDYDVLHPKTRSVDGWSNSINIESICRVFSMLWVEVFDHACGVDRIEQIKRKSMTKITCKKLDLDNNSNIKESLLLLDIYNNGKDKLDSQREINKKNVIEQCHKLGREFDGSTLTVPGILDELCSRQLLADEARNELRKIFQ</sequence>
<evidence type="ECO:0000313" key="1">
    <source>
        <dbReference type="EMBL" id="GKT15748.1"/>
    </source>
</evidence>
<feature type="non-terminal residue" evidence="1">
    <location>
        <position position="1"/>
    </location>
</feature>
<protein>
    <submittedName>
        <fullName evidence="1">Uncharacterized protein</fullName>
    </submittedName>
</protein>
<reference evidence="1" key="1">
    <citation type="submission" date="2022-03" db="EMBL/GenBank/DDBJ databases">
        <title>Draft genome sequence of Aduncisulcus paluster, a free-living microaerophilic Fornicata.</title>
        <authorList>
            <person name="Yuyama I."/>
            <person name="Kume K."/>
            <person name="Tamura T."/>
            <person name="Inagaki Y."/>
            <person name="Hashimoto T."/>
        </authorList>
    </citation>
    <scope>NUCLEOTIDE SEQUENCE</scope>
    <source>
        <strain evidence="1">NY0171</strain>
    </source>
</reference>
<evidence type="ECO:0000313" key="2">
    <source>
        <dbReference type="Proteomes" id="UP001057375"/>
    </source>
</evidence>
<gene>
    <name evidence="1" type="ORF">ADUPG1_010777</name>
</gene>